<evidence type="ECO:0000259" key="5">
    <source>
        <dbReference type="PROSITE" id="PS50931"/>
    </source>
</evidence>
<dbReference type="Pfam" id="PF00126">
    <property type="entry name" value="HTH_1"/>
    <property type="match status" value="1"/>
</dbReference>
<dbReference type="AlphaFoldDB" id="A0A558H448"/>
<dbReference type="SUPFAM" id="SSF53850">
    <property type="entry name" value="Periplasmic binding protein-like II"/>
    <property type="match status" value="1"/>
</dbReference>
<dbReference type="InterPro" id="IPR000847">
    <property type="entry name" value="LysR_HTH_N"/>
</dbReference>
<feature type="domain" description="HTH lysR-type" evidence="5">
    <location>
        <begin position="36"/>
        <end position="93"/>
    </location>
</feature>
<dbReference type="PROSITE" id="PS50931">
    <property type="entry name" value="HTH_LYSR"/>
    <property type="match status" value="1"/>
</dbReference>
<dbReference type="InterPro" id="IPR036388">
    <property type="entry name" value="WH-like_DNA-bd_sf"/>
</dbReference>
<dbReference type="PANTHER" id="PTHR30346:SF29">
    <property type="entry name" value="LYSR SUBSTRATE-BINDING"/>
    <property type="match status" value="1"/>
</dbReference>
<dbReference type="Gene3D" id="3.40.190.290">
    <property type="match status" value="1"/>
</dbReference>
<name>A0A558H448_PAENT</name>
<sequence>MPSCGSRSAWISKRPVAPLTWSGYSRRHQENSQAMLNPVHLHTLSVVLRTGSFADAAREIGYTGSAVSQQVAALERAVQAPLVERDAQSIRPTEAAKFLASRAHDIIHALSALEDDMRGFSKGDYGLMRLGAFSTASQRLLPGGLASYLRRHPNSSVELEESGPAELAAMIRDSALDVAVVYHYDLVPQKWPANVVAVPLLAEDLVLLLPGNHRLAGAETITVQDLAEESWVSTKEDSSGDACVRHLCAGAGFQPRVAVRSNNYDAIRGMVRSGLGIALVPSLDHVPTDTVIATSISGCTARRYVSALRHKTQAGVSITSFLQCLGRAADKLAASHTGIVRQTKQPEAMVPMGYLAGLRAS</sequence>
<evidence type="ECO:0000256" key="1">
    <source>
        <dbReference type="ARBA" id="ARBA00009437"/>
    </source>
</evidence>
<dbReference type="InterPro" id="IPR005119">
    <property type="entry name" value="LysR_subst-bd"/>
</dbReference>
<keyword evidence="4" id="KW-0804">Transcription</keyword>
<accession>A0A558H448</accession>
<proteinExistence type="inferred from homology"/>
<reference evidence="6 7" key="1">
    <citation type="submission" date="2019-07" db="EMBL/GenBank/DDBJ databases">
        <title>Diversity of Bacteria from Kongsfjorden, Arctic.</title>
        <authorList>
            <person name="Yu Y."/>
        </authorList>
    </citation>
    <scope>NUCLEOTIDE SEQUENCE [LARGE SCALE GENOMIC DNA]</scope>
    <source>
        <strain evidence="6 7">SM1928</strain>
    </source>
</reference>
<dbReference type="InterPro" id="IPR036390">
    <property type="entry name" value="WH_DNA-bd_sf"/>
</dbReference>
<gene>
    <name evidence="6" type="ORF">FQP90_07690</name>
</gene>
<organism evidence="6 7">
    <name type="scientific">Paenarthrobacter nitroguajacolicus</name>
    <name type="common">Arthrobacter nitroguajacolicus</name>
    <dbReference type="NCBI Taxonomy" id="211146"/>
    <lineage>
        <taxon>Bacteria</taxon>
        <taxon>Bacillati</taxon>
        <taxon>Actinomycetota</taxon>
        <taxon>Actinomycetes</taxon>
        <taxon>Micrococcales</taxon>
        <taxon>Micrococcaceae</taxon>
        <taxon>Paenarthrobacter</taxon>
    </lineage>
</organism>
<evidence type="ECO:0000256" key="4">
    <source>
        <dbReference type="ARBA" id="ARBA00023163"/>
    </source>
</evidence>
<dbReference type="GO" id="GO:0003677">
    <property type="term" value="F:DNA binding"/>
    <property type="evidence" value="ECO:0007669"/>
    <property type="project" value="UniProtKB-KW"/>
</dbReference>
<dbReference type="SUPFAM" id="SSF46785">
    <property type="entry name" value="Winged helix' DNA-binding domain"/>
    <property type="match status" value="1"/>
</dbReference>
<keyword evidence="2" id="KW-0805">Transcription regulation</keyword>
<evidence type="ECO:0000256" key="3">
    <source>
        <dbReference type="ARBA" id="ARBA00023125"/>
    </source>
</evidence>
<dbReference type="GO" id="GO:0003700">
    <property type="term" value="F:DNA-binding transcription factor activity"/>
    <property type="evidence" value="ECO:0007669"/>
    <property type="project" value="InterPro"/>
</dbReference>
<dbReference type="EMBL" id="VNFK01000005">
    <property type="protein sequence ID" value="TVU63871.1"/>
    <property type="molecule type" value="Genomic_DNA"/>
</dbReference>
<evidence type="ECO:0000313" key="6">
    <source>
        <dbReference type="EMBL" id="TVU63871.1"/>
    </source>
</evidence>
<protein>
    <submittedName>
        <fullName evidence="6">LysR family transcriptional regulator</fullName>
    </submittedName>
</protein>
<comment type="caution">
    <text evidence="6">The sequence shown here is derived from an EMBL/GenBank/DDBJ whole genome shotgun (WGS) entry which is preliminary data.</text>
</comment>
<dbReference type="Pfam" id="PF03466">
    <property type="entry name" value="LysR_substrate"/>
    <property type="match status" value="1"/>
</dbReference>
<dbReference type="Proteomes" id="UP000316500">
    <property type="component" value="Unassembled WGS sequence"/>
</dbReference>
<comment type="similarity">
    <text evidence="1">Belongs to the LysR transcriptional regulatory family.</text>
</comment>
<dbReference type="Gene3D" id="1.10.10.10">
    <property type="entry name" value="Winged helix-like DNA-binding domain superfamily/Winged helix DNA-binding domain"/>
    <property type="match status" value="1"/>
</dbReference>
<dbReference type="OrthoDB" id="4131546at2"/>
<evidence type="ECO:0000256" key="2">
    <source>
        <dbReference type="ARBA" id="ARBA00023015"/>
    </source>
</evidence>
<dbReference type="PANTHER" id="PTHR30346">
    <property type="entry name" value="TRANSCRIPTIONAL DUAL REGULATOR HCAR-RELATED"/>
    <property type="match status" value="1"/>
</dbReference>
<evidence type="ECO:0000313" key="7">
    <source>
        <dbReference type="Proteomes" id="UP000316500"/>
    </source>
</evidence>
<keyword evidence="3" id="KW-0238">DNA-binding</keyword>
<dbReference type="GO" id="GO:0032993">
    <property type="term" value="C:protein-DNA complex"/>
    <property type="evidence" value="ECO:0007669"/>
    <property type="project" value="TreeGrafter"/>
</dbReference>